<dbReference type="InterPro" id="IPR043038">
    <property type="entry name" value="VbhA_sf"/>
</dbReference>
<evidence type="ECO:0000313" key="3">
    <source>
        <dbReference type="Proteomes" id="UP000584867"/>
    </source>
</evidence>
<dbReference type="InterPro" id="IPR041535">
    <property type="entry name" value="VbhA"/>
</dbReference>
<feature type="domain" description="Antitoxin VbhA" evidence="1">
    <location>
        <begin position="21"/>
        <end position="66"/>
    </location>
</feature>
<dbReference type="RefSeq" id="WP_184253374.1">
    <property type="nucleotide sequence ID" value="NZ_JACHIO010000004.1"/>
</dbReference>
<sequence>MAATHLVSVPKAAPIAQMEERRRIADSALGTTLAEGVSPSPEVLALSERYVAGEITLQELGSSVRAMYGL</sequence>
<organism evidence="2 3">
    <name type="scientific">Granulicella mallensis</name>
    <dbReference type="NCBI Taxonomy" id="940614"/>
    <lineage>
        <taxon>Bacteria</taxon>
        <taxon>Pseudomonadati</taxon>
        <taxon>Acidobacteriota</taxon>
        <taxon>Terriglobia</taxon>
        <taxon>Terriglobales</taxon>
        <taxon>Acidobacteriaceae</taxon>
        <taxon>Granulicella</taxon>
    </lineage>
</organism>
<evidence type="ECO:0000259" key="1">
    <source>
        <dbReference type="Pfam" id="PF18495"/>
    </source>
</evidence>
<name>A0A7W8E8K6_9BACT</name>
<dbReference type="AlphaFoldDB" id="A0A7W8E8K6"/>
<gene>
    <name evidence="2" type="ORF">HDF15_001053</name>
</gene>
<comment type="caution">
    <text evidence="2">The sequence shown here is derived from an EMBL/GenBank/DDBJ whole genome shotgun (WGS) entry which is preliminary data.</text>
</comment>
<dbReference type="Pfam" id="PF18495">
    <property type="entry name" value="VbhA"/>
    <property type="match status" value="1"/>
</dbReference>
<proteinExistence type="predicted"/>
<dbReference type="Gene3D" id="1.10.8.1050">
    <property type="entry name" value="Antitoxin VbhA-like"/>
    <property type="match status" value="1"/>
</dbReference>
<dbReference type="CDD" id="cd11586">
    <property type="entry name" value="VbhA_like"/>
    <property type="match status" value="1"/>
</dbReference>
<dbReference type="Proteomes" id="UP000584867">
    <property type="component" value="Unassembled WGS sequence"/>
</dbReference>
<evidence type="ECO:0000313" key="2">
    <source>
        <dbReference type="EMBL" id="MBB5062716.1"/>
    </source>
</evidence>
<reference evidence="2 3" key="1">
    <citation type="submission" date="2020-08" db="EMBL/GenBank/DDBJ databases">
        <title>Genomic Encyclopedia of Type Strains, Phase IV (KMG-V): Genome sequencing to study the core and pangenomes of soil and plant-associated prokaryotes.</title>
        <authorList>
            <person name="Whitman W."/>
        </authorList>
    </citation>
    <scope>NUCLEOTIDE SEQUENCE [LARGE SCALE GENOMIC DNA]</scope>
    <source>
        <strain evidence="2 3">X5P3</strain>
    </source>
</reference>
<dbReference type="EMBL" id="JACHIO010000004">
    <property type="protein sequence ID" value="MBB5062716.1"/>
    <property type="molecule type" value="Genomic_DNA"/>
</dbReference>
<dbReference type="InterPro" id="IPR033788">
    <property type="entry name" value="VbhA-like"/>
</dbReference>
<protein>
    <recommendedName>
        <fullName evidence="1">Antitoxin VbhA domain-containing protein</fullName>
    </recommendedName>
</protein>
<accession>A0A7W8E8K6</accession>